<dbReference type="SUPFAM" id="SSF50475">
    <property type="entry name" value="FMN-binding split barrel"/>
    <property type="match status" value="1"/>
</dbReference>
<evidence type="ECO:0000259" key="2">
    <source>
        <dbReference type="Pfam" id="PF01243"/>
    </source>
</evidence>
<accession>A0ABX0DYA6</accession>
<dbReference type="RefSeq" id="WP_165340695.1">
    <property type="nucleotide sequence ID" value="NZ_JAAKZX010000053.1"/>
</dbReference>
<feature type="domain" description="Pyridoxamine 5'-phosphate oxidase N-terminal" evidence="2">
    <location>
        <begin position="7"/>
        <end position="146"/>
    </location>
</feature>
<sequence length="160" mass="18139">MPVMDEAEARRRFGEARVARLATSDAEGRPHLVPLVFALRGDEIVTAIDWKPKRPGRVKRLDNIAVHPEVCLLVDAYDEDWDQLWWVRVDGTARVVPPDASETDAQDECKDAQDEYAAAIELLAQKYAQYRQRPPGGPVIVISVRRRHGWRARSDAETGR</sequence>
<evidence type="ECO:0000313" key="3">
    <source>
        <dbReference type="EMBL" id="NGO44101.1"/>
    </source>
</evidence>
<reference evidence="3 4" key="1">
    <citation type="submission" date="2020-02" db="EMBL/GenBank/DDBJ databases">
        <title>Whole-genome analyses of novel actinobacteria.</title>
        <authorList>
            <person name="Sahin N."/>
            <person name="Tokatli A."/>
        </authorList>
    </citation>
    <scope>NUCLEOTIDE SEQUENCE [LARGE SCALE GENOMIC DNA]</scope>
    <source>
        <strain evidence="3 4">YC419</strain>
    </source>
</reference>
<dbReference type="Pfam" id="PF01243">
    <property type="entry name" value="PNPOx_N"/>
    <property type="match status" value="1"/>
</dbReference>
<dbReference type="NCBIfam" id="TIGR03668">
    <property type="entry name" value="Rv0121_F420"/>
    <property type="match status" value="1"/>
</dbReference>
<evidence type="ECO:0000256" key="1">
    <source>
        <dbReference type="ARBA" id="ARBA00023002"/>
    </source>
</evidence>
<keyword evidence="4" id="KW-1185">Reference proteome</keyword>
<dbReference type="EMBL" id="JAAKZX010000053">
    <property type="protein sequence ID" value="NGO44101.1"/>
    <property type="molecule type" value="Genomic_DNA"/>
</dbReference>
<dbReference type="InterPro" id="IPR052019">
    <property type="entry name" value="F420H2_bilvrd_red/Heme_oxyg"/>
</dbReference>
<dbReference type="PANTHER" id="PTHR35176:SF2">
    <property type="entry name" value="F420H(2)-DEPENDENT REDUCTASE RV1155"/>
    <property type="match status" value="1"/>
</dbReference>
<dbReference type="Gene3D" id="2.30.110.10">
    <property type="entry name" value="Electron Transport, Fmn-binding Protein, Chain A"/>
    <property type="match status" value="1"/>
</dbReference>
<protein>
    <submittedName>
        <fullName evidence="3">TIGR03668 family PPOX class F420-dependent oxidoreductase</fullName>
    </submittedName>
</protein>
<keyword evidence="1" id="KW-0560">Oxidoreductase</keyword>
<proteinExistence type="predicted"/>
<organism evidence="3 4">
    <name type="scientific">Streptomyces ureilyticus</name>
    <dbReference type="NCBI Taxonomy" id="1775131"/>
    <lineage>
        <taxon>Bacteria</taxon>
        <taxon>Bacillati</taxon>
        <taxon>Actinomycetota</taxon>
        <taxon>Actinomycetes</taxon>
        <taxon>Kitasatosporales</taxon>
        <taxon>Streptomycetaceae</taxon>
        <taxon>Streptomyces</taxon>
    </lineage>
</organism>
<dbReference type="InterPro" id="IPR019967">
    <property type="entry name" value="F420-dep_enz_PPOX_Rv0121"/>
</dbReference>
<evidence type="ECO:0000313" key="4">
    <source>
        <dbReference type="Proteomes" id="UP001518140"/>
    </source>
</evidence>
<name>A0ABX0DYA6_9ACTN</name>
<comment type="caution">
    <text evidence="3">The sequence shown here is derived from an EMBL/GenBank/DDBJ whole genome shotgun (WGS) entry which is preliminary data.</text>
</comment>
<gene>
    <name evidence="3" type="ORF">G6048_18690</name>
</gene>
<dbReference type="InterPro" id="IPR012349">
    <property type="entry name" value="Split_barrel_FMN-bd"/>
</dbReference>
<dbReference type="Proteomes" id="UP001518140">
    <property type="component" value="Unassembled WGS sequence"/>
</dbReference>
<dbReference type="InterPro" id="IPR011576">
    <property type="entry name" value="Pyridox_Oxase_N"/>
</dbReference>
<dbReference type="PANTHER" id="PTHR35176">
    <property type="entry name" value="HEME OXYGENASE HI_0854-RELATED"/>
    <property type="match status" value="1"/>
</dbReference>